<name>Q6MBG6_PARUW</name>
<evidence type="ECO:0000313" key="2">
    <source>
        <dbReference type="EMBL" id="CAF24083.1"/>
    </source>
</evidence>
<sequence>MSDPNLFNQNLSLLALINPPLAVKLQSLPKLSSFATKQEDVNVFIHKENEALEQTSIWIRELDLEDRDVLYIYGLGLGYAYDVLQPWLKTNRHRYLVFLEDEPAVIHYFLQTKKSSVLLKDPQVDIIDISEAQHDRTIIRSITEDHILRSFAITALPSYSTHKANFFATIKDLIEFESAELNIRYQELAQFGIVFFNNFYRNLFQLPQAYLADNLVGKFKDIPAIICGAGPSLNKQAPLLKNLYDKAVLFAPGSALNVLSHQGVWPHFGVNIDPTPETFHRQVMNKAFETPIFYRHRLYYEALTAIHAPRLFLSGAVYYSVAKWFEEQFNLPSLQLEGGYNVVHTALEIAHFLGCNPIIFVGLDLSYQEGEHYASGVERHPLFPQKADQKTHLGQPLQVKNKKGEHVWSYWPWIAEAQWIDLYQRSHPDLKIFNASEEGIGLFSIPNLSLEELTQSHLSHSFDINEMVHHRVQEAGKISVSHLHVKEVINTFYLSLKNCENTLQDILNTSKENEMIFPDKLKQEPGFNYLLSQFDDFFMTFIQKDLRNLNRISNNLKMIKERELTEERYRFLWQTCKVNLTIIENTLKENSPANQTLPVQHFPLFSNSDRQSTYYASGNVYSTSSNLGRPFEGTHYYFYEDGTLKSEINYQKGILNGMVKLYYPHGQIKRELYFSNGQREGVEKSWYENGQLFTEVIYHQNLPKQARCWFPDGTIAKDVIL</sequence>
<dbReference type="InterPro" id="IPR011652">
    <property type="entry name" value="MORN_2"/>
</dbReference>
<dbReference type="PANTHER" id="PTHR41786:SF1">
    <property type="entry name" value="6-HYDROXYMETHYLPTERIN DIPHOSPHOKINASE MPTE-LIKE DOMAIN-CONTAINING PROTEIN"/>
    <property type="match status" value="1"/>
</dbReference>
<dbReference type="RefSeq" id="WP_011175908.1">
    <property type="nucleotide sequence ID" value="NC_005861.2"/>
</dbReference>
<dbReference type="Proteomes" id="UP000000529">
    <property type="component" value="Chromosome"/>
</dbReference>
<organism evidence="2 3">
    <name type="scientific">Protochlamydia amoebophila (strain UWE25)</name>
    <dbReference type="NCBI Taxonomy" id="264201"/>
    <lineage>
        <taxon>Bacteria</taxon>
        <taxon>Pseudomonadati</taxon>
        <taxon>Chlamydiota</taxon>
        <taxon>Chlamydiia</taxon>
        <taxon>Parachlamydiales</taxon>
        <taxon>Parachlamydiaceae</taxon>
        <taxon>Candidatus Protochlamydia</taxon>
    </lineage>
</organism>
<dbReference type="AlphaFoldDB" id="Q6MBG6"/>
<dbReference type="Gene3D" id="3.90.1480.10">
    <property type="entry name" value="Alpha-2,3-sialyltransferase"/>
    <property type="match status" value="1"/>
</dbReference>
<dbReference type="Gene3D" id="3.90.930.1">
    <property type="match status" value="1"/>
</dbReference>
<evidence type="ECO:0000259" key="1">
    <source>
        <dbReference type="Pfam" id="PF01973"/>
    </source>
</evidence>
<dbReference type="EMBL" id="BX908798">
    <property type="protein sequence ID" value="CAF24083.1"/>
    <property type="molecule type" value="Genomic_DNA"/>
</dbReference>
<dbReference type="KEGG" id="pcu:PC_RS06525"/>
<protein>
    <recommendedName>
        <fullName evidence="1">6-hydroxymethylpterin diphosphokinase MptE-like domain-containing protein</fullName>
    </recommendedName>
</protein>
<dbReference type="OrthoDB" id="5291305at2"/>
<reference evidence="2 3" key="1">
    <citation type="journal article" date="2004" name="Science">
        <title>Illuminating the evolutionary history of chlamydiae.</title>
        <authorList>
            <person name="Horn M."/>
            <person name="Collingro A."/>
            <person name="Schmitz-Esser S."/>
            <person name="Beier C.L."/>
            <person name="Purkhold U."/>
            <person name="Fartmann B."/>
            <person name="Brandt P."/>
            <person name="Nyakatura G.J."/>
            <person name="Droege M."/>
            <person name="Frishman D."/>
            <person name="Rattei T."/>
            <person name="Mewes H."/>
            <person name="Wagner M."/>
        </authorList>
    </citation>
    <scope>NUCLEOTIDE SEQUENCE [LARGE SCALE GENOMIC DNA]</scope>
    <source>
        <strain evidence="2 3">UWE25</strain>
    </source>
</reference>
<dbReference type="Pfam" id="PF01973">
    <property type="entry name" value="MptE-like"/>
    <property type="match status" value="1"/>
</dbReference>
<keyword evidence="3" id="KW-1185">Reference proteome</keyword>
<dbReference type="Pfam" id="PF07661">
    <property type="entry name" value="MORN_2"/>
    <property type="match status" value="3"/>
</dbReference>
<gene>
    <name evidence="2" type="ORF">PC_RS06525</name>
</gene>
<accession>Q6MBG6</accession>
<dbReference type="STRING" id="264201.pc1359"/>
<dbReference type="eggNOG" id="COG2849">
    <property type="taxonomic scope" value="Bacteria"/>
</dbReference>
<dbReference type="PANTHER" id="PTHR41786">
    <property type="entry name" value="MOTILITY ACCESSORY FACTOR MAF"/>
    <property type="match status" value="1"/>
</dbReference>
<dbReference type="HOGENOM" id="CLU_333120_0_0_0"/>
<feature type="domain" description="6-hydroxymethylpterin diphosphokinase MptE-like" evidence="1">
    <location>
        <begin position="197"/>
        <end position="369"/>
    </location>
</feature>
<dbReference type="SUPFAM" id="SSF82185">
    <property type="entry name" value="Histone H3 K4-specific methyltransferase SET7/9 N-terminal domain"/>
    <property type="match status" value="1"/>
</dbReference>
<evidence type="ECO:0000313" key="3">
    <source>
        <dbReference type="Proteomes" id="UP000000529"/>
    </source>
</evidence>
<proteinExistence type="predicted"/>
<dbReference type="eggNOG" id="COG2604">
    <property type="taxonomic scope" value="Bacteria"/>
</dbReference>
<dbReference type="InterPro" id="IPR002826">
    <property type="entry name" value="MptE-like"/>
</dbReference>